<accession>A0ABT3GRU2</accession>
<dbReference type="SMART" id="SM00825">
    <property type="entry name" value="PKS_KS"/>
    <property type="match status" value="1"/>
</dbReference>
<dbReference type="SUPFAM" id="SSF53335">
    <property type="entry name" value="S-adenosyl-L-methionine-dependent methyltransferases"/>
    <property type="match status" value="1"/>
</dbReference>
<dbReference type="EMBL" id="JAPDDT010000022">
    <property type="protein sequence ID" value="MCW1926210.1"/>
    <property type="molecule type" value="Genomic_DNA"/>
</dbReference>
<feature type="compositionally biased region" description="Low complexity" evidence="9">
    <location>
        <begin position="885"/>
        <end position="902"/>
    </location>
</feature>
<evidence type="ECO:0000256" key="8">
    <source>
        <dbReference type="ARBA" id="ARBA00029443"/>
    </source>
</evidence>
<feature type="domain" description="Ketosynthase family 3 (KS3)" evidence="11">
    <location>
        <begin position="8"/>
        <end position="429"/>
    </location>
</feature>
<dbReference type="InterPro" id="IPR020841">
    <property type="entry name" value="PKS_Beta-ketoAc_synthase_dom"/>
</dbReference>
<dbReference type="SUPFAM" id="SSF53383">
    <property type="entry name" value="PLP-dependent transferases"/>
    <property type="match status" value="1"/>
</dbReference>
<dbReference type="SMART" id="SM00823">
    <property type="entry name" value="PKS_PP"/>
    <property type="match status" value="2"/>
</dbReference>
<dbReference type="PANTHER" id="PTHR43775:SF51">
    <property type="entry name" value="INACTIVE PHENOLPHTHIOCEROL SYNTHESIS POLYKETIDE SYNTHASE TYPE I PKS1-RELATED"/>
    <property type="match status" value="1"/>
</dbReference>
<feature type="domain" description="Carrier" evidence="10">
    <location>
        <begin position="2889"/>
        <end position="2963"/>
    </location>
</feature>
<dbReference type="SMART" id="SM00827">
    <property type="entry name" value="PKS_AT"/>
    <property type="match status" value="1"/>
</dbReference>
<dbReference type="SUPFAM" id="SSF56801">
    <property type="entry name" value="Acetyl-CoA synthetase-like"/>
    <property type="match status" value="1"/>
</dbReference>
<dbReference type="NCBIfam" id="TIGR01733">
    <property type="entry name" value="AA-adenyl-dom"/>
    <property type="match status" value="1"/>
</dbReference>
<dbReference type="Gene3D" id="2.30.38.10">
    <property type="entry name" value="Luciferase, Domain 3"/>
    <property type="match status" value="1"/>
</dbReference>
<dbReference type="InterPro" id="IPR049704">
    <property type="entry name" value="Aminotrans_3_PPA_site"/>
</dbReference>
<sequence>MNEELPPQEAIAVIGMAGRFPSADSPDEFWANLIAGRDCITRFDSRVESDGSKYVGARSILERPDLFDASFFGIYPKEAELMDPQHRVFLECAWEAIEHSGYDPSTYPGMIGVYAGLSLNTYLLHNLGKAKELARNYQVAEYQTMLGNDKDFLPVRVSYKLNLRGPSMTIQSACSTSLVAICQAATSLLTYQCDMALAGGVSLSFPQQRDYLFTEEGMVSGDGTVRAFDEKANGTVFGHGCGVVLLKRLSEAVADRDPILAVIKGWAVNNDGSDKIGFAAPGLNAQADVIAMAQAAAGVHPADVSYVEAHGTGTPLGDPIEVAALTKAFREGGAEERGYCALGTGKTHIGHLDVAAGVTGLIKTIQQFRHGKIPALLHFTAPNPRIDFANSPFRPISETKDWSRTNKPRLAGVSAFGVGGTNAHVVMEEAPLSPPSGAGRKQQLLVLSAKTATAVNTMAANLAKHMEEGHSCPSSVLADTSFTLATGRKTFPFRRHIVATDTHEAIAKLREPAKPSSPNKAPRVAFLFPGQGSQYPDMARDLYDSEPVFRAAVDECATLLYSHLGLDVRATLYPSEADRAEAEKRIHQTWLTQPCIFVTEYALAKLWISWGVQPALLIGHSIGEYVAAVLARTFTLAEALGLLAVRAKLMQELPSGAMLAVRQGADELVLPEGIHLAAINSPKLCTVSGSHGPIAAYQRELEEKKIVCRALNTSHAFHSAMMEPIVAPFTAEAAKVRANAPAIPWISTCTGREMDAATLADPSYWARQLRHEVRFTDALATAYATGELILLEVGPGQALGPFARQHPARGSSTVVSTLPSSANDLADLLNAAGELWKTGVALDWPSFFAGQERARVHLPTYPFERQSYWIDASQEVESPKLDVESLSTPAAASSDSSSNRQSPIVNRQSPSPMSRLPDLAAKLRAIVLDLSGITVDDDAATFTELGFDSLFLTQASQAVQSRFGVKVTFRQMLGDLSSVAAIAAHLDSEMPADAPPTAPTVVPAPTPTLLPQTAPAGNGTIEQLMANQIQLMQALLADRQAPTPATATAAPQTDGLAPVKWPANHTRNVSANTRFGPYKPIDKGENGGLTPVQQKSLDELIARYVRKTASSKAYTAEHRDHYADPRAVSGFKSLWKEMVYPIVSSRSKAAKIWDLDGNEYVDITMGFGTYFFGHSPEWLTEAIEKQLHTGIEIGPQSPIAGKLAKAICELTNMERATFCNTGSEAVMAAMRLARTITGRTRIAYFTGDYHGMFEEVLVRGAWVDGVYKAQPIAPGIPQSLVENMLVLDYADPASLEILKAHAHELAAVMVEPVQSRAPGLQPREFMQEVRAITKAAGTALIFDEVVTGFRCHPGGAQAYFGVEADLATYGKVIGGGMPIGVLAGKREYMDALDGGAWNYGDDSFPEVGVTFFAGTFVRHPLALAAAWRVVEHLKGEGPRLQIEVTERVERLCRTLNSHFEAIGVPIRLPHFSAYAVVEYAADLKYASLLWYFLREKGVHVWEGRPLYFTTAHSDEDFDRIVRGFTEAVSDMQAAGFLPASTKEVTAPAVFPRHDIAPTTEGQREIFHSLMMGDDANCAYNESNVIRFDGELDVPALRAALLDLVVRHPALRSTFSPDGQQQIFHNAPRQLEIHEHDFSSLTADARGMHWSQVKEDEARTPFDLTHGPLLRLQVARLSADQHELLFTAHHIVCDGWSFGMILMELAHAYDARKAGRLPMLPPAMSFADYARHEVSNQDEHATAEAWWVAKFETGAPVLELPTDHPRPQVKTFAGAMEALTLDTDRYARLKKASPKLGGTLFATLLASFATLLHRLTGQEDLVIGVPAAGQTRIGRDELVGHCLNFLPLRLNAAADRPFRTFAAEVKEQVLEAYDHQDATFGSVLKKLSLPRDTSRLPLVNVMFNIDKSGIDQIAFDGLGFDVWTNPKRHVNFDLFFNLVQTDERMIVECEYNPDLHDAATIRRWLGCFEQLIESAILDGEAALQALPILNEEESQRVLVDWNATERDYPRTATLPCLVSHVASRVPDKIAIRCGDVALSYADLEQRAAVIAARLQASGVKRGDLVGIHLERSTDMVAGLLGILKCGAAYVPMDPAFPAERLAFMVEDAHMPLILSQTSLHKELPASQAQVLLVDEITGDSSGFSPVEGDPEDLVYVIFTSGSTGRPKGVRLPHRAVVNFLNSMRRQPGLAPDDVLLTVTTLSFDIAGLEIFLPLTTGAEVVIATRDITIDGNRLAETIARHNVTVLQATPATWRLLLEAQWSGKTGFKALVGGEAVPRDLVNRLAPLCGEIWNVYGPTETTIWSTTAKVDAGEGPVTIGRPIDNTQVFIVNTAMQPQPVGIAGELLIGGDGLAHGYHERQDLTDDRFISTPLQSGKLYRTGDLARWNPDGTLECLGRMDHQVKVRGFRIELGDIETHLEQHPAVGLAVAHVHDGRLVAYVKPEGATSNGTAIWEDQWDLLYKSAIDQSGSGKLDKLDSVIAGWAGITDIDDQVAEWIETTSARLRSYGPRRIFEIGCGTGQILSRFAAESECYWAADISKVAIEALQKNHPLPQVKLFHRPADDFAGMPDGYFDTVIINSVAQYFPDADYLERVLQGAANALKPGGRIFLGDIQSNALLAAHHAEILRERAPSGTTCKQLREKLAQRLSRETELSLDPAWFDHLEGFSHIEIQLRRGKLSNETTTYHYDVILHVGEKPATQVVTNWRQWERLNLEQLEAMLAEGPNELAIAGIPDLRLSSPLGFLRALEHSPEDGALPFQPSPPNTALTAEDLFAIATSTGYKAHVRWRGNGAAGIMDVIFLPSGSGILPLWPIQASPAPLANVPHHEKPSSALGAELRQHLAAKLPDYMVPSTFVVLDAFPLTPNGKVNRKALPAPGEAEENTAREIVAAKNDTEQKLVEIWKQVLGMKEIGTTDDIFELGGDSILIFQISTRATRIGLAIAPAQVFRHRNIAALAADLTSAAEPAAAAPTIQRVNRDAYRRKL</sequence>
<dbReference type="Pfam" id="PF00109">
    <property type="entry name" value="ketoacyl-synt"/>
    <property type="match status" value="1"/>
</dbReference>
<dbReference type="InterPro" id="IPR020845">
    <property type="entry name" value="AMP-binding_CS"/>
</dbReference>
<dbReference type="Proteomes" id="UP001320876">
    <property type="component" value="Unassembled WGS sequence"/>
</dbReference>
<dbReference type="InterPro" id="IPR016039">
    <property type="entry name" value="Thiolase-like"/>
</dbReference>
<dbReference type="InterPro" id="IPR001242">
    <property type="entry name" value="Condensation_dom"/>
</dbReference>
<dbReference type="InterPro" id="IPR013217">
    <property type="entry name" value="Methyltransf_12"/>
</dbReference>
<dbReference type="InterPro" id="IPR015424">
    <property type="entry name" value="PyrdxlP-dep_Trfase"/>
</dbReference>
<dbReference type="Pfam" id="PF00202">
    <property type="entry name" value="Aminotran_3"/>
    <property type="match status" value="1"/>
</dbReference>
<dbReference type="Gene3D" id="1.10.1200.10">
    <property type="entry name" value="ACP-like"/>
    <property type="match status" value="2"/>
</dbReference>
<dbReference type="SUPFAM" id="SSF52777">
    <property type="entry name" value="CoA-dependent acyltransferases"/>
    <property type="match status" value="2"/>
</dbReference>
<dbReference type="InterPro" id="IPR018201">
    <property type="entry name" value="Ketoacyl_synth_AS"/>
</dbReference>
<keyword evidence="13" id="KW-1185">Reference proteome</keyword>
<evidence type="ECO:0000259" key="11">
    <source>
        <dbReference type="PROSITE" id="PS52004"/>
    </source>
</evidence>
<dbReference type="Gene3D" id="3.30.559.30">
    <property type="entry name" value="Nonribosomal peptide synthetase, condensation domain"/>
    <property type="match status" value="1"/>
</dbReference>
<dbReference type="InterPro" id="IPR000873">
    <property type="entry name" value="AMP-dep_synth/lig_dom"/>
</dbReference>
<dbReference type="PROSITE" id="PS50075">
    <property type="entry name" value="CARRIER"/>
    <property type="match status" value="2"/>
</dbReference>
<reference evidence="12 13" key="1">
    <citation type="submission" date="2022-10" db="EMBL/GenBank/DDBJ databases">
        <title>Luteolibacter arcticus strain CCTCC AB 2014275, whole genome shotgun sequencing project.</title>
        <authorList>
            <person name="Zhao G."/>
            <person name="Shen L."/>
        </authorList>
    </citation>
    <scope>NUCLEOTIDE SEQUENCE [LARGE SCALE GENOMIC DNA]</scope>
    <source>
        <strain evidence="12 13">CCTCC AB 2014275</strain>
    </source>
</reference>
<keyword evidence="3" id="KW-0597">Phosphoprotein</keyword>
<evidence type="ECO:0000259" key="10">
    <source>
        <dbReference type="PROSITE" id="PS50075"/>
    </source>
</evidence>
<name>A0ABT3GRU2_9BACT</name>
<dbReference type="CDD" id="cd02440">
    <property type="entry name" value="AdoMet_MTases"/>
    <property type="match status" value="1"/>
</dbReference>
<dbReference type="InterPro" id="IPR001227">
    <property type="entry name" value="Ac_transferase_dom_sf"/>
</dbReference>
<feature type="domain" description="Carrier" evidence="10">
    <location>
        <begin position="914"/>
        <end position="990"/>
    </location>
</feature>
<dbReference type="Pfam" id="PF00501">
    <property type="entry name" value="AMP-binding"/>
    <property type="match status" value="1"/>
</dbReference>
<dbReference type="CDD" id="cd00610">
    <property type="entry name" value="OAT_like"/>
    <property type="match status" value="1"/>
</dbReference>
<dbReference type="Pfam" id="PF00668">
    <property type="entry name" value="Condensation"/>
    <property type="match status" value="1"/>
</dbReference>
<dbReference type="SUPFAM" id="SSF47336">
    <property type="entry name" value="ACP-like"/>
    <property type="match status" value="2"/>
</dbReference>
<evidence type="ECO:0000256" key="3">
    <source>
        <dbReference type="ARBA" id="ARBA00022553"/>
    </source>
</evidence>
<gene>
    <name evidence="12" type="ORF">OKA05_26870</name>
</gene>
<feature type="region of interest" description="Disordered" evidence="9">
    <location>
        <begin position="1070"/>
        <end position="1091"/>
    </location>
</feature>
<dbReference type="Gene3D" id="3.40.640.10">
    <property type="entry name" value="Type I PLP-dependent aspartate aminotransferase-like (Major domain)"/>
    <property type="match status" value="1"/>
</dbReference>
<dbReference type="InterPro" id="IPR045851">
    <property type="entry name" value="AMP-bd_C_sf"/>
</dbReference>
<dbReference type="Gene3D" id="3.40.50.150">
    <property type="entry name" value="Vaccinia Virus protein VP39"/>
    <property type="match status" value="1"/>
</dbReference>
<proteinExistence type="inferred from homology"/>
<keyword evidence="5" id="KW-0677">Repeat</keyword>
<dbReference type="InterPro" id="IPR010071">
    <property type="entry name" value="AA_adenyl_dom"/>
</dbReference>
<dbReference type="InterPro" id="IPR016035">
    <property type="entry name" value="Acyl_Trfase/lysoPLipase"/>
</dbReference>
<dbReference type="InterPro" id="IPR005814">
    <property type="entry name" value="Aminotrans_3"/>
</dbReference>
<dbReference type="Pfam" id="PF00550">
    <property type="entry name" value="PP-binding"/>
    <property type="match status" value="2"/>
</dbReference>
<dbReference type="Pfam" id="PF02801">
    <property type="entry name" value="Ketoacyl-synt_C"/>
    <property type="match status" value="1"/>
</dbReference>
<dbReference type="InterPro" id="IPR050091">
    <property type="entry name" value="PKS_NRPS_Biosynth_Enz"/>
</dbReference>
<evidence type="ECO:0000256" key="9">
    <source>
        <dbReference type="SAM" id="MobiDB-lite"/>
    </source>
</evidence>
<dbReference type="Pfam" id="PF08242">
    <property type="entry name" value="Methyltransf_12"/>
    <property type="match status" value="1"/>
</dbReference>
<dbReference type="Gene3D" id="3.30.300.30">
    <property type="match status" value="2"/>
</dbReference>
<dbReference type="CDD" id="cd00833">
    <property type="entry name" value="PKS"/>
    <property type="match status" value="1"/>
</dbReference>
<dbReference type="Pfam" id="PF22621">
    <property type="entry name" value="CurL-like_PKS_C"/>
    <property type="match status" value="1"/>
</dbReference>
<evidence type="ECO:0000256" key="2">
    <source>
        <dbReference type="ARBA" id="ARBA00022450"/>
    </source>
</evidence>
<dbReference type="CDD" id="cd19531">
    <property type="entry name" value="LCL_NRPS-like"/>
    <property type="match status" value="1"/>
</dbReference>
<dbReference type="Pfam" id="PF00698">
    <property type="entry name" value="Acyl_transf_1"/>
    <property type="match status" value="1"/>
</dbReference>
<keyword evidence="6" id="KW-0663">Pyridoxal phosphate</keyword>
<dbReference type="SUPFAM" id="SSF52151">
    <property type="entry name" value="FabD/lysophospholipase-like"/>
    <property type="match status" value="1"/>
</dbReference>
<evidence type="ECO:0000256" key="6">
    <source>
        <dbReference type="ARBA" id="ARBA00022898"/>
    </source>
</evidence>
<dbReference type="RefSeq" id="WP_264490317.1">
    <property type="nucleotide sequence ID" value="NZ_JAPDDT010000022.1"/>
</dbReference>
<evidence type="ECO:0000256" key="5">
    <source>
        <dbReference type="ARBA" id="ARBA00022737"/>
    </source>
</evidence>
<dbReference type="InterPro" id="IPR036736">
    <property type="entry name" value="ACP-like_sf"/>
</dbReference>
<dbReference type="Gene3D" id="3.40.47.10">
    <property type="match status" value="1"/>
</dbReference>
<dbReference type="Gene3D" id="3.90.1150.10">
    <property type="entry name" value="Aspartate Aminotransferase, domain 1"/>
    <property type="match status" value="1"/>
</dbReference>
<keyword evidence="2" id="KW-0596">Phosphopantetheine</keyword>
<dbReference type="InterPro" id="IPR014030">
    <property type="entry name" value="Ketoacyl_synth_N"/>
</dbReference>
<dbReference type="PROSITE" id="PS52004">
    <property type="entry name" value="KS3_2"/>
    <property type="match status" value="1"/>
</dbReference>
<dbReference type="InterPro" id="IPR014031">
    <property type="entry name" value="Ketoacyl_synth_C"/>
</dbReference>
<feature type="region of interest" description="Disordered" evidence="9">
    <location>
        <begin position="881"/>
        <end position="913"/>
    </location>
</feature>
<keyword evidence="7" id="KW-0511">Multifunctional enzyme</keyword>
<evidence type="ECO:0000256" key="1">
    <source>
        <dbReference type="ARBA" id="ARBA00001933"/>
    </source>
</evidence>
<comment type="similarity">
    <text evidence="8">In the C-terminal section; belongs to the NRP synthetase family.</text>
</comment>
<comment type="cofactor">
    <cofactor evidence="1">
        <name>pyridoxal 5'-phosphate</name>
        <dbReference type="ChEBI" id="CHEBI:597326"/>
    </cofactor>
</comment>
<dbReference type="PANTHER" id="PTHR43775">
    <property type="entry name" value="FATTY ACID SYNTHASE"/>
    <property type="match status" value="1"/>
</dbReference>
<dbReference type="Gene3D" id="3.40.366.10">
    <property type="entry name" value="Malonyl-Coenzyme A Acyl Carrier Protein, domain 2"/>
    <property type="match status" value="1"/>
</dbReference>
<dbReference type="InterPro" id="IPR009081">
    <property type="entry name" value="PP-bd_ACP"/>
</dbReference>
<organism evidence="12 13">
    <name type="scientific">Luteolibacter arcticus</name>
    <dbReference type="NCBI Taxonomy" id="1581411"/>
    <lineage>
        <taxon>Bacteria</taxon>
        <taxon>Pseudomonadati</taxon>
        <taxon>Verrucomicrobiota</taxon>
        <taxon>Verrucomicrobiia</taxon>
        <taxon>Verrucomicrobiales</taxon>
        <taxon>Verrucomicrobiaceae</taxon>
        <taxon>Luteolibacter</taxon>
    </lineage>
</organism>
<evidence type="ECO:0000256" key="7">
    <source>
        <dbReference type="ARBA" id="ARBA00023268"/>
    </source>
</evidence>
<protein>
    <submittedName>
        <fullName evidence="12">Amino acid adenylation domain-containing protein</fullName>
    </submittedName>
</protein>
<dbReference type="InterPro" id="IPR015421">
    <property type="entry name" value="PyrdxlP-dep_Trfase_major"/>
</dbReference>
<dbReference type="Gene3D" id="3.30.559.10">
    <property type="entry name" value="Chloramphenicol acetyltransferase-like domain"/>
    <property type="match status" value="1"/>
</dbReference>
<dbReference type="InterPro" id="IPR016036">
    <property type="entry name" value="Malonyl_transacylase_ACP-bd"/>
</dbReference>
<dbReference type="SUPFAM" id="SSF55048">
    <property type="entry name" value="Probable ACP-binding domain of malonyl-CoA ACP transacylase"/>
    <property type="match status" value="1"/>
</dbReference>
<dbReference type="InterPro" id="IPR029063">
    <property type="entry name" value="SAM-dependent_MTases_sf"/>
</dbReference>
<dbReference type="PROSITE" id="PS00455">
    <property type="entry name" value="AMP_BINDING"/>
    <property type="match status" value="1"/>
</dbReference>
<evidence type="ECO:0000256" key="4">
    <source>
        <dbReference type="ARBA" id="ARBA00022679"/>
    </source>
</evidence>
<dbReference type="Gene3D" id="3.30.70.3290">
    <property type="match status" value="1"/>
</dbReference>
<dbReference type="SUPFAM" id="SSF53901">
    <property type="entry name" value="Thiolase-like"/>
    <property type="match status" value="1"/>
</dbReference>
<dbReference type="PROSITE" id="PS00600">
    <property type="entry name" value="AA_TRANSFER_CLASS_3"/>
    <property type="match status" value="1"/>
</dbReference>
<evidence type="ECO:0000313" key="12">
    <source>
        <dbReference type="EMBL" id="MCW1926210.1"/>
    </source>
</evidence>
<dbReference type="PROSITE" id="PS00606">
    <property type="entry name" value="KS3_1"/>
    <property type="match status" value="1"/>
</dbReference>
<feature type="compositionally biased region" description="Polar residues" evidence="9">
    <location>
        <begin position="903"/>
        <end position="912"/>
    </location>
</feature>
<dbReference type="InterPro" id="IPR023213">
    <property type="entry name" value="CAT-like_dom_sf"/>
</dbReference>
<dbReference type="InterPro" id="IPR014043">
    <property type="entry name" value="Acyl_transferase_dom"/>
</dbReference>
<dbReference type="InterPro" id="IPR015422">
    <property type="entry name" value="PyrdxlP-dep_Trfase_small"/>
</dbReference>
<evidence type="ECO:0000313" key="13">
    <source>
        <dbReference type="Proteomes" id="UP001320876"/>
    </source>
</evidence>
<dbReference type="InterPro" id="IPR020806">
    <property type="entry name" value="PKS_PP-bd"/>
</dbReference>
<keyword evidence="4" id="KW-0808">Transferase</keyword>
<comment type="caution">
    <text evidence="12">The sequence shown here is derived from an EMBL/GenBank/DDBJ whole genome shotgun (WGS) entry which is preliminary data.</text>
</comment>
<dbReference type="Gene3D" id="3.40.50.980">
    <property type="match status" value="2"/>
</dbReference>